<keyword evidence="3" id="KW-0645">Protease</keyword>
<evidence type="ECO:0000256" key="1">
    <source>
        <dbReference type="ARBA" id="ARBA00000707"/>
    </source>
</evidence>
<dbReference type="GO" id="GO:0016579">
    <property type="term" value="P:protein deubiquitination"/>
    <property type="evidence" value="ECO:0007669"/>
    <property type="project" value="TreeGrafter"/>
</dbReference>
<dbReference type="GO" id="GO:0004843">
    <property type="term" value="F:cysteine-type deubiquitinase activity"/>
    <property type="evidence" value="ECO:0007669"/>
    <property type="project" value="UniProtKB-EC"/>
</dbReference>
<evidence type="ECO:0000313" key="10">
    <source>
        <dbReference type="Proteomes" id="UP000736164"/>
    </source>
</evidence>
<dbReference type="EMBL" id="JAAWVO010030503">
    <property type="protein sequence ID" value="MBN3316542.1"/>
    <property type="molecule type" value="Genomic_DNA"/>
</dbReference>
<dbReference type="Gene3D" id="2.30.30.140">
    <property type="match status" value="1"/>
</dbReference>
<protein>
    <recommendedName>
        <fullName evidence="2">ubiquitinyl hydrolase 1</fullName>
        <ecNumber evidence="2">3.4.19.12</ecNumber>
    </recommendedName>
</protein>
<dbReference type="Pfam" id="PF02338">
    <property type="entry name" value="OTU"/>
    <property type="match status" value="1"/>
</dbReference>
<evidence type="ECO:0000313" key="9">
    <source>
        <dbReference type="EMBL" id="MBN3316542.1"/>
    </source>
</evidence>
<keyword evidence="4" id="KW-0833">Ubl conjugation pathway</keyword>
<feature type="region of interest" description="Disordered" evidence="6">
    <location>
        <begin position="228"/>
        <end position="253"/>
    </location>
</feature>
<dbReference type="PROSITE" id="PS50802">
    <property type="entry name" value="OTU"/>
    <property type="match status" value="1"/>
</dbReference>
<feature type="non-terminal residue" evidence="9">
    <location>
        <position position="913"/>
    </location>
</feature>
<feature type="region of interest" description="Disordered" evidence="6">
    <location>
        <begin position="351"/>
        <end position="374"/>
    </location>
</feature>
<feature type="compositionally biased region" description="Polar residues" evidence="6">
    <location>
        <begin position="386"/>
        <end position="397"/>
    </location>
</feature>
<accession>A0A8J7NMV5</accession>
<dbReference type="InterPro" id="IPR002999">
    <property type="entry name" value="Tudor"/>
</dbReference>
<dbReference type="PANTHER" id="PTHR12419:SF9">
    <property type="entry name" value="OTU DOMAIN-CONTAINING PROTEIN 4"/>
    <property type="match status" value="1"/>
</dbReference>
<keyword evidence="10" id="KW-1185">Reference proteome</keyword>
<feature type="region of interest" description="Disordered" evidence="6">
    <location>
        <begin position="557"/>
        <end position="605"/>
    </location>
</feature>
<evidence type="ECO:0000259" key="8">
    <source>
        <dbReference type="PROSITE" id="PS50802"/>
    </source>
</evidence>
<dbReference type="SUPFAM" id="SSF63748">
    <property type="entry name" value="Tudor/PWWP/MBT"/>
    <property type="match status" value="1"/>
</dbReference>
<dbReference type="InterPro" id="IPR050704">
    <property type="entry name" value="Peptidase_C85-like"/>
</dbReference>
<feature type="region of interest" description="Disordered" evidence="6">
    <location>
        <begin position="744"/>
        <end position="913"/>
    </location>
</feature>
<dbReference type="Proteomes" id="UP000736164">
    <property type="component" value="Unassembled WGS sequence"/>
</dbReference>
<organism evidence="9 10">
    <name type="scientific">Atractosteus spatula</name>
    <name type="common">Alligator gar</name>
    <name type="synonym">Lepisosteus spatula</name>
    <dbReference type="NCBI Taxonomy" id="7917"/>
    <lineage>
        <taxon>Eukaryota</taxon>
        <taxon>Metazoa</taxon>
        <taxon>Chordata</taxon>
        <taxon>Craniata</taxon>
        <taxon>Vertebrata</taxon>
        <taxon>Euteleostomi</taxon>
        <taxon>Actinopterygii</taxon>
        <taxon>Neopterygii</taxon>
        <taxon>Holostei</taxon>
        <taxon>Semionotiformes</taxon>
        <taxon>Lepisosteidae</taxon>
        <taxon>Atractosteus</taxon>
    </lineage>
</organism>
<dbReference type="PANTHER" id="PTHR12419">
    <property type="entry name" value="OTU DOMAIN CONTAINING PROTEIN"/>
    <property type="match status" value="1"/>
</dbReference>
<dbReference type="GO" id="GO:1903093">
    <property type="term" value="P:regulation of protein K48-linked deubiquitination"/>
    <property type="evidence" value="ECO:0007669"/>
    <property type="project" value="TreeGrafter"/>
</dbReference>
<name>A0A8J7NMV5_ATRSP</name>
<evidence type="ECO:0000256" key="2">
    <source>
        <dbReference type="ARBA" id="ARBA00012759"/>
    </source>
</evidence>
<feature type="compositionally biased region" description="Low complexity" evidence="6">
    <location>
        <begin position="582"/>
        <end position="593"/>
    </location>
</feature>
<reference evidence="9" key="1">
    <citation type="journal article" date="2021" name="Cell">
        <title>Tracing the genetic footprints of vertebrate landing in non-teleost ray-finned fishes.</title>
        <authorList>
            <person name="Bi X."/>
            <person name="Wang K."/>
            <person name="Yang L."/>
            <person name="Pan H."/>
            <person name="Jiang H."/>
            <person name="Wei Q."/>
            <person name="Fang M."/>
            <person name="Yu H."/>
            <person name="Zhu C."/>
            <person name="Cai Y."/>
            <person name="He Y."/>
            <person name="Gan X."/>
            <person name="Zeng H."/>
            <person name="Yu D."/>
            <person name="Zhu Y."/>
            <person name="Jiang H."/>
            <person name="Qiu Q."/>
            <person name="Yang H."/>
            <person name="Zhang Y.E."/>
            <person name="Wang W."/>
            <person name="Zhu M."/>
            <person name="He S."/>
            <person name="Zhang G."/>
        </authorList>
    </citation>
    <scope>NUCLEOTIDE SEQUENCE</scope>
    <source>
        <strain evidence="9">Allg_001</strain>
    </source>
</reference>
<dbReference type="SUPFAM" id="SSF54001">
    <property type="entry name" value="Cysteine proteinases"/>
    <property type="match status" value="1"/>
</dbReference>
<evidence type="ECO:0000256" key="5">
    <source>
        <dbReference type="ARBA" id="ARBA00022807"/>
    </source>
</evidence>
<gene>
    <name evidence="9" type="primary">Otud4</name>
    <name evidence="9" type="ORF">GTO95_0012305</name>
</gene>
<proteinExistence type="predicted"/>
<keyword evidence="5" id="KW-0378">Hydrolase</keyword>
<dbReference type="SMART" id="SM00333">
    <property type="entry name" value="TUDOR"/>
    <property type="match status" value="1"/>
</dbReference>
<feature type="non-terminal residue" evidence="9">
    <location>
        <position position="1"/>
    </location>
</feature>
<evidence type="ECO:0000256" key="3">
    <source>
        <dbReference type="ARBA" id="ARBA00022670"/>
    </source>
</evidence>
<dbReference type="GO" id="GO:0006508">
    <property type="term" value="P:proteolysis"/>
    <property type="evidence" value="ECO:0007669"/>
    <property type="project" value="UniProtKB-KW"/>
</dbReference>
<feature type="compositionally biased region" description="Basic and acidic residues" evidence="6">
    <location>
        <begin position="894"/>
        <end position="913"/>
    </location>
</feature>
<feature type="compositionally biased region" description="Basic and acidic residues" evidence="6">
    <location>
        <begin position="775"/>
        <end position="784"/>
    </location>
</feature>
<feature type="compositionally biased region" description="Polar residues" evidence="6">
    <location>
        <begin position="756"/>
        <end position="772"/>
    </location>
</feature>
<dbReference type="CDD" id="cd20448">
    <property type="entry name" value="Tudor_OTUD4"/>
    <property type="match status" value="1"/>
</dbReference>
<dbReference type="GO" id="GO:0034122">
    <property type="term" value="P:negative regulation of toll-like receptor signaling pathway"/>
    <property type="evidence" value="ECO:0007669"/>
    <property type="project" value="TreeGrafter"/>
</dbReference>
<dbReference type="InterPro" id="IPR038765">
    <property type="entry name" value="Papain-like_cys_pep_sf"/>
</dbReference>
<evidence type="ECO:0000256" key="4">
    <source>
        <dbReference type="ARBA" id="ARBA00022786"/>
    </source>
</evidence>
<evidence type="ECO:0000259" key="7">
    <source>
        <dbReference type="PROSITE" id="PS50304"/>
    </source>
</evidence>
<dbReference type="PROSITE" id="PS50304">
    <property type="entry name" value="TUDOR"/>
    <property type="match status" value="1"/>
</dbReference>
<dbReference type="CDD" id="cd22794">
    <property type="entry name" value="OTU_OTUD4"/>
    <property type="match status" value="1"/>
</dbReference>
<dbReference type="Gene3D" id="3.90.70.80">
    <property type="match status" value="1"/>
</dbReference>
<evidence type="ECO:0000256" key="6">
    <source>
        <dbReference type="SAM" id="MobiDB-lite"/>
    </source>
</evidence>
<dbReference type="AlphaFoldDB" id="A0A8J7NMV5"/>
<feature type="compositionally biased region" description="Basic and acidic residues" evidence="6">
    <location>
        <begin position="847"/>
        <end position="878"/>
    </location>
</feature>
<feature type="domain" description="Tudor" evidence="7">
    <location>
        <begin position="285"/>
        <end position="345"/>
    </location>
</feature>
<dbReference type="EC" id="3.4.19.12" evidence="2"/>
<feature type="compositionally biased region" description="Pro residues" evidence="6">
    <location>
        <begin position="421"/>
        <end position="435"/>
    </location>
</feature>
<dbReference type="GO" id="GO:0061578">
    <property type="term" value="F:K63-linked deubiquitinase activity"/>
    <property type="evidence" value="ECO:0007669"/>
    <property type="project" value="TreeGrafter"/>
</dbReference>
<keyword evidence="5" id="KW-0788">Thiol protease</keyword>
<comment type="caution">
    <text evidence="9">The sequence shown here is derived from an EMBL/GenBank/DDBJ whole genome shotgun (WGS) entry which is preliminary data.</text>
</comment>
<feature type="region of interest" description="Disordered" evidence="6">
    <location>
        <begin position="386"/>
        <end position="440"/>
    </location>
</feature>
<dbReference type="InterPro" id="IPR003323">
    <property type="entry name" value="OTU_dom"/>
</dbReference>
<sequence>MERGLQNAQTNDTSAEKLMDEYLKSLGLYRKKIAKDGSCLFRAVAEQVLLCQSRHLEVRRTCGDYLKKNRVKYESFIEGSFEEYLQRLENPQNWVGEVEISALALIYKHDFMIFQEPGKPPVQITENNFPDKVRLCFLNGNHYDSVYPKQFEKDAALCQSILYELLYERVFGADHNAVAACLQDCGGDSEGGAEECESSEESGLDDEEWPEVAADTAHMNNFKSLRGRQVHKTSVSKPHPSAPTLPKSVRNSLNPSSYRNIEYNVWMRSKKAQQNQDYRIAAGMQFSVGDKCKVCLEHDGEFYNAYIQEVCPNNGPVTVFVEELGEKHTVPLWNLKPQAWSSVAEKGRRIPAVNGHSQHSDKDHRGARKSLKAPAKLPAAAPLYSQQAVPARGQQQPPVEDRALGRPCSSQSSSTRRADPAPSPPAALPPQPPASGPAVSPLPAVLPEYLPQTRVNTTPVPPLPVPLHAVSQPSLPFPPLAYPYQDPLYPGFPLNEKEEKAYSFPMWPPHSYILPLHQAYLNVYAMQPKVPDSTSFSCPWLPEAPAAPCAVTSAAPAGAGLEHPSRSPPGLAAAHPSGRWEPAGATQPAAQTPFQPPPPGAQGRLCSVPEVYSAQPGVPLPFVHPNMPRPYLGNYSMYPPVQLGYPVQRFPNGNPTTMANLQISPAVPQEYGTATLTFGESVLGIPPVAAKNDESEDAQREQLFPTPVPLVEVAKEQVTLPTEDRDSSVGALKTEALPVPENECIQSKNEEESLSAVVTGSQASETGKSNANEARGTESPKERAGANWGYELGTENPEAVDEDYERSETMPRSGKSYYGRSFRGKRGIGIYRDNKWRGPGRGYRGRRGLDERREYSYSEGRSVETRDYQNTMRGEKSGRYRGRSRVARWNSNHGGDRDSGYAGLDRRNVTPDQ</sequence>
<dbReference type="GO" id="GO:2000660">
    <property type="term" value="P:negative regulation of interleukin-1-mediated signaling pathway"/>
    <property type="evidence" value="ECO:0007669"/>
    <property type="project" value="TreeGrafter"/>
</dbReference>
<comment type="catalytic activity">
    <reaction evidence="1">
        <text>Thiol-dependent hydrolysis of ester, thioester, amide, peptide and isopeptide bonds formed by the C-terminal Gly of ubiquitin (a 76-residue protein attached to proteins as an intracellular targeting signal).</text>
        <dbReference type="EC" id="3.4.19.12"/>
    </reaction>
</comment>
<feature type="domain" description="OTU" evidence="8">
    <location>
        <begin position="28"/>
        <end position="149"/>
    </location>
</feature>